<dbReference type="PANTHER" id="PTHR43666">
    <property type="entry name" value="TLDD PROTEIN"/>
    <property type="match status" value="1"/>
</dbReference>
<reference evidence="3" key="2">
    <citation type="journal article" date="2022" name="Front. Microbiol.">
        <title>Comparative Genomic Analysis Revealed Distinct Molecular Components and Organization of CO2-Concentrating Mechanism in Thermophilic Cyanobacteria.</title>
        <authorList>
            <person name="Tang J."/>
            <person name="Zhou H."/>
            <person name="Yao D."/>
            <person name="Riaz S."/>
            <person name="You D."/>
            <person name="Klepacz-Smolka A."/>
            <person name="Daroch M."/>
        </authorList>
    </citation>
    <scope>NUCLEOTIDE SEQUENCE [LARGE SCALE GENOMIC DNA]</scope>
    <source>
        <strain evidence="3">PCC 6715</strain>
    </source>
</reference>
<dbReference type="RefSeq" id="WP_099799222.1">
    <property type="nucleotide sequence ID" value="NZ_CP018092.1"/>
</dbReference>
<evidence type="ECO:0000259" key="1">
    <source>
        <dbReference type="Pfam" id="PF19289"/>
    </source>
</evidence>
<keyword evidence="3" id="KW-1185">Reference proteome</keyword>
<evidence type="ECO:0000313" key="2">
    <source>
        <dbReference type="EMBL" id="ATS18884.1"/>
    </source>
</evidence>
<reference evidence="2 3" key="1">
    <citation type="submission" date="2016-11" db="EMBL/GenBank/DDBJ databases">
        <title>Complete genome sequence of thermophilic cyanobacteria strain Synechococcus sp. PCC6715.</title>
        <authorList>
            <person name="Tang J."/>
            <person name="Daroch M."/>
            <person name="Liang Y."/>
            <person name="Jiang D."/>
            <person name="Shah M."/>
        </authorList>
    </citation>
    <scope>NUCLEOTIDE SEQUENCE [LARGE SCALE GENOMIC DNA]</scope>
    <source>
        <strain evidence="2 3">PCC 6715</strain>
    </source>
</reference>
<sequence>MTIDFSTAQQFSHQLFAALKPAEALFIEFTGESSQFIRFNRARVRQIGTVAQAMVTLRLQTHQRTASSSFPYTSDLDQAGAIAQLEALRSETLQLPEDPYLSPPVDTGSIQETYMGCLLPPEAAVEALLTPVHDLDFTGIYSGGTIVRGSFNSAGQDHWFATETFCLDYSLFTAAGKAVKNTYAGTHWDQGVYHAQIEGDRQQLSQLDRPVRSLSPGRYRTYFAPAAVAELVGMLSWGAVSEASYRQGGSALAKLRDGAASLSPLFSLHEDFTAGTVPRFNADGEIAPACVPLITQGHLHTLLISRRTAQEYGLQANGASAHEGLRSPLVLPGTLAAEDCLSALDTGLYVGNLHYLNWSDRPSGRITGMTRYACFWVERGKIVAPITDLRFDDSLYAFWGEQLDAFTNTPVWIANTDTYEQRSLGGTTVPGMLVKAFNFTL</sequence>
<dbReference type="KEGG" id="slw:BRW62_09160"/>
<feature type="domain" description="Metalloprotease TldD/E C-terminal" evidence="1">
    <location>
        <begin position="216"/>
        <end position="439"/>
    </location>
</feature>
<dbReference type="AlphaFoldDB" id="A0A2D2Q301"/>
<dbReference type="EMBL" id="CP018092">
    <property type="protein sequence ID" value="ATS18884.1"/>
    <property type="molecule type" value="Genomic_DNA"/>
</dbReference>
<gene>
    <name evidence="2" type="ORF">BRW62_09160</name>
</gene>
<dbReference type="GO" id="GO:0006508">
    <property type="term" value="P:proteolysis"/>
    <property type="evidence" value="ECO:0007669"/>
    <property type="project" value="UniProtKB-KW"/>
</dbReference>
<keyword evidence="2" id="KW-0378">Hydrolase</keyword>
<proteinExistence type="predicted"/>
<accession>A0A2D2Q301</accession>
<dbReference type="SUPFAM" id="SSF111283">
    <property type="entry name" value="Putative modulator of DNA gyrase, PmbA/TldD"/>
    <property type="match status" value="1"/>
</dbReference>
<dbReference type="Pfam" id="PF19289">
    <property type="entry name" value="PmbA_TldD_3rd"/>
    <property type="match status" value="1"/>
</dbReference>
<name>A0A2D2Q301_PARLV</name>
<dbReference type="OrthoDB" id="9763230at2"/>
<evidence type="ECO:0000313" key="3">
    <source>
        <dbReference type="Proteomes" id="UP000231057"/>
    </source>
</evidence>
<dbReference type="InterPro" id="IPR045569">
    <property type="entry name" value="Metalloprtase-TldD/E_C"/>
</dbReference>
<organism evidence="2 3">
    <name type="scientific">Parathermosynechococcus lividus PCC 6715</name>
    <dbReference type="NCBI Taxonomy" id="1917166"/>
    <lineage>
        <taxon>Bacteria</taxon>
        <taxon>Bacillati</taxon>
        <taxon>Cyanobacteriota</taxon>
        <taxon>Cyanophyceae</taxon>
        <taxon>Acaryochloridales</taxon>
        <taxon>Thermosynechococcaceae</taxon>
        <taxon>Parathermosynechococcus</taxon>
    </lineage>
</organism>
<dbReference type="Proteomes" id="UP000231057">
    <property type="component" value="Chromosome"/>
</dbReference>
<keyword evidence="2" id="KW-0645">Protease</keyword>
<dbReference type="InterPro" id="IPR036059">
    <property type="entry name" value="TldD/PmbA_sf"/>
</dbReference>
<dbReference type="PANTHER" id="PTHR43666:SF1">
    <property type="entry name" value="CONSERVED PROTEIN"/>
    <property type="match status" value="1"/>
</dbReference>
<dbReference type="GO" id="GO:0008237">
    <property type="term" value="F:metallopeptidase activity"/>
    <property type="evidence" value="ECO:0007669"/>
    <property type="project" value="InterPro"/>
</dbReference>
<protein>
    <submittedName>
        <fullName evidence="2">Zn-dependent protease</fullName>
    </submittedName>
</protein>